<evidence type="ECO:0000256" key="1">
    <source>
        <dbReference type="ARBA" id="ARBA00004141"/>
    </source>
</evidence>
<dbReference type="KEGG" id="dsq:DICSQDRAFT_150218"/>
<protein>
    <submittedName>
        <fullName evidence="8">MFS general substrate transporter</fullName>
    </submittedName>
</protein>
<dbReference type="PANTHER" id="PTHR23502">
    <property type="entry name" value="MAJOR FACILITATOR SUPERFAMILY"/>
    <property type="match status" value="1"/>
</dbReference>
<feature type="transmembrane region" description="Helical" evidence="7">
    <location>
        <begin position="138"/>
        <end position="159"/>
    </location>
</feature>
<dbReference type="InterPro" id="IPR036259">
    <property type="entry name" value="MFS_trans_sf"/>
</dbReference>
<reference evidence="8 9" key="1">
    <citation type="journal article" date="2012" name="Science">
        <title>The Paleozoic origin of enzymatic lignin decomposition reconstructed from 31 fungal genomes.</title>
        <authorList>
            <person name="Floudas D."/>
            <person name="Binder M."/>
            <person name="Riley R."/>
            <person name="Barry K."/>
            <person name="Blanchette R.A."/>
            <person name="Henrissat B."/>
            <person name="Martinez A.T."/>
            <person name="Otillar R."/>
            <person name="Spatafora J.W."/>
            <person name="Yadav J.S."/>
            <person name="Aerts A."/>
            <person name="Benoit I."/>
            <person name="Boyd A."/>
            <person name="Carlson A."/>
            <person name="Copeland A."/>
            <person name="Coutinho P.M."/>
            <person name="de Vries R.P."/>
            <person name="Ferreira P."/>
            <person name="Findley K."/>
            <person name="Foster B."/>
            <person name="Gaskell J."/>
            <person name="Glotzer D."/>
            <person name="Gorecki P."/>
            <person name="Heitman J."/>
            <person name="Hesse C."/>
            <person name="Hori C."/>
            <person name="Igarashi K."/>
            <person name="Jurgens J.A."/>
            <person name="Kallen N."/>
            <person name="Kersten P."/>
            <person name="Kohler A."/>
            <person name="Kuees U."/>
            <person name="Kumar T.K.A."/>
            <person name="Kuo A."/>
            <person name="LaButti K."/>
            <person name="Larrondo L.F."/>
            <person name="Lindquist E."/>
            <person name="Ling A."/>
            <person name="Lombard V."/>
            <person name="Lucas S."/>
            <person name="Lundell T."/>
            <person name="Martin R."/>
            <person name="McLaughlin D.J."/>
            <person name="Morgenstern I."/>
            <person name="Morin E."/>
            <person name="Murat C."/>
            <person name="Nagy L.G."/>
            <person name="Nolan M."/>
            <person name="Ohm R.A."/>
            <person name="Patyshakuliyeva A."/>
            <person name="Rokas A."/>
            <person name="Ruiz-Duenas F.J."/>
            <person name="Sabat G."/>
            <person name="Salamov A."/>
            <person name="Samejima M."/>
            <person name="Schmutz J."/>
            <person name="Slot J.C."/>
            <person name="St John F."/>
            <person name="Stenlid J."/>
            <person name="Sun H."/>
            <person name="Sun S."/>
            <person name="Syed K."/>
            <person name="Tsang A."/>
            <person name="Wiebenga A."/>
            <person name="Young D."/>
            <person name="Pisabarro A."/>
            <person name="Eastwood D.C."/>
            <person name="Martin F."/>
            <person name="Cullen D."/>
            <person name="Grigoriev I.V."/>
            <person name="Hibbett D.S."/>
        </authorList>
    </citation>
    <scope>NUCLEOTIDE SEQUENCE [LARGE SCALE GENOMIC DNA]</scope>
    <source>
        <strain evidence="8 9">LYAD-421 SS1</strain>
    </source>
</reference>
<accession>R7SKW8</accession>
<dbReference type="Pfam" id="PF07690">
    <property type="entry name" value="MFS_1"/>
    <property type="match status" value="1"/>
</dbReference>
<dbReference type="OrthoDB" id="9986881at2759"/>
<comment type="subcellular location">
    <subcellularLocation>
        <location evidence="1">Membrane</location>
        <topology evidence="1">Multi-pass membrane protein</topology>
    </subcellularLocation>
</comment>
<feature type="transmembrane region" description="Helical" evidence="7">
    <location>
        <begin position="278"/>
        <end position="298"/>
    </location>
</feature>
<feature type="region of interest" description="Disordered" evidence="6">
    <location>
        <begin position="1"/>
        <end position="23"/>
    </location>
</feature>
<feature type="transmembrane region" description="Helical" evidence="7">
    <location>
        <begin position="381"/>
        <end position="404"/>
    </location>
</feature>
<feature type="transmembrane region" description="Helical" evidence="7">
    <location>
        <begin position="350"/>
        <end position="374"/>
    </location>
</feature>
<feature type="transmembrane region" description="Helical" evidence="7">
    <location>
        <begin position="33"/>
        <end position="53"/>
    </location>
</feature>
<evidence type="ECO:0000256" key="5">
    <source>
        <dbReference type="ARBA" id="ARBA00023136"/>
    </source>
</evidence>
<evidence type="ECO:0000256" key="2">
    <source>
        <dbReference type="ARBA" id="ARBA00022448"/>
    </source>
</evidence>
<dbReference type="Proteomes" id="UP000053319">
    <property type="component" value="Unassembled WGS sequence"/>
</dbReference>
<feature type="transmembrane region" description="Helical" evidence="7">
    <location>
        <begin position="416"/>
        <end position="438"/>
    </location>
</feature>
<name>R7SKW8_DICSQ</name>
<evidence type="ECO:0000313" key="8">
    <source>
        <dbReference type="EMBL" id="EJF56801.1"/>
    </source>
</evidence>
<dbReference type="PANTHER" id="PTHR23502:SF132">
    <property type="entry name" value="POLYAMINE TRANSPORTER 2-RELATED"/>
    <property type="match status" value="1"/>
</dbReference>
<dbReference type="AlphaFoldDB" id="R7SKW8"/>
<evidence type="ECO:0000313" key="9">
    <source>
        <dbReference type="Proteomes" id="UP000053319"/>
    </source>
</evidence>
<organism evidence="8 9">
    <name type="scientific">Dichomitus squalens (strain LYAD-421)</name>
    <name type="common">Western red white-rot fungus</name>
    <dbReference type="NCBI Taxonomy" id="732165"/>
    <lineage>
        <taxon>Eukaryota</taxon>
        <taxon>Fungi</taxon>
        <taxon>Dikarya</taxon>
        <taxon>Basidiomycota</taxon>
        <taxon>Agaricomycotina</taxon>
        <taxon>Agaricomycetes</taxon>
        <taxon>Polyporales</taxon>
        <taxon>Polyporaceae</taxon>
        <taxon>Dichomitus</taxon>
    </lineage>
</organism>
<keyword evidence="5 7" id="KW-0472">Membrane</keyword>
<feature type="transmembrane region" description="Helical" evidence="7">
    <location>
        <begin position="165"/>
        <end position="184"/>
    </location>
</feature>
<dbReference type="GeneID" id="18836898"/>
<dbReference type="RefSeq" id="XP_007370481.1">
    <property type="nucleotide sequence ID" value="XM_007370419.1"/>
</dbReference>
<gene>
    <name evidence="8" type="ORF">DICSQDRAFT_150218</name>
</gene>
<dbReference type="OMA" id="WAAHELH"/>
<dbReference type="GO" id="GO:0022857">
    <property type="term" value="F:transmembrane transporter activity"/>
    <property type="evidence" value="ECO:0007669"/>
    <property type="project" value="InterPro"/>
</dbReference>
<evidence type="ECO:0000256" key="3">
    <source>
        <dbReference type="ARBA" id="ARBA00022692"/>
    </source>
</evidence>
<feature type="transmembrane region" description="Helical" evidence="7">
    <location>
        <begin position="95"/>
        <end position="117"/>
    </location>
</feature>
<dbReference type="GO" id="GO:0005886">
    <property type="term" value="C:plasma membrane"/>
    <property type="evidence" value="ECO:0007669"/>
    <property type="project" value="TreeGrafter"/>
</dbReference>
<keyword evidence="3 7" id="KW-0812">Transmembrane</keyword>
<dbReference type="HOGENOM" id="CLU_008455_11_6_1"/>
<dbReference type="InterPro" id="IPR011701">
    <property type="entry name" value="MFS"/>
</dbReference>
<evidence type="ECO:0000256" key="7">
    <source>
        <dbReference type="SAM" id="Phobius"/>
    </source>
</evidence>
<dbReference type="Gene3D" id="1.20.1250.20">
    <property type="entry name" value="MFS general substrate transporter like domains"/>
    <property type="match status" value="1"/>
</dbReference>
<dbReference type="SUPFAM" id="SSF103473">
    <property type="entry name" value="MFS general substrate transporter"/>
    <property type="match status" value="1"/>
</dbReference>
<sequence length="477" mass="53014">MSDKADQPPEDIITFEHDDPDDPKNWSVQKKHLTVALASLYTFSGIFGSAFYAPGEPELREKYGISADVSSLGLTLYVLGFGLGPLYSSTACSAFIPNIAAILVFRFISGCATAAALTNGPAVMADLYPHDLRGLGRCNALCAFTAPCLATLFGFFVAARTHGSWVLKVQFFFSVAIWPLFWVFPETYSPKILAQRASALRKSGRVNAVAAHEMYPMTMKEIIHGRILRPFKMILYEPILQGATIWISITYGILYFYFEMYSVVFFVQHDIPFELCGLMFLFVLFGMVLSVVTFDTMLKISERMRVPIVERIDTNLPAEETQLKIVIPACLLLPASLFWFAWSSGPGTHWIVPALAGIPFGYATLSMFFAFTAYVSRTFTLYASSASSANTIVRSIIAAIFPVVAHTITDNVGTEWGISIFGFISLALIPIPFIFVRYGPELRNRSRYAHEARELAARLHRPQQPATDNTSLDRQGK</sequence>
<proteinExistence type="predicted"/>
<keyword evidence="4 7" id="KW-1133">Transmembrane helix</keyword>
<feature type="transmembrane region" description="Helical" evidence="7">
    <location>
        <begin position="234"/>
        <end position="258"/>
    </location>
</feature>
<evidence type="ECO:0000256" key="6">
    <source>
        <dbReference type="SAM" id="MobiDB-lite"/>
    </source>
</evidence>
<feature type="transmembrane region" description="Helical" evidence="7">
    <location>
        <begin position="65"/>
        <end position="83"/>
    </location>
</feature>
<evidence type="ECO:0000256" key="4">
    <source>
        <dbReference type="ARBA" id="ARBA00022989"/>
    </source>
</evidence>
<dbReference type="EMBL" id="JH719463">
    <property type="protein sequence ID" value="EJF56801.1"/>
    <property type="molecule type" value="Genomic_DNA"/>
</dbReference>
<keyword evidence="2" id="KW-0813">Transport</keyword>